<dbReference type="GO" id="GO:0005789">
    <property type="term" value="C:endoplasmic reticulum membrane"/>
    <property type="evidence" value="ECO:0007669"/>
    <property type="project" value="UniProtKB-SubCell"/>
</dbReference>
<dbReference type="PANTHER" id="PTHR14624:SF0">
    <property type="entry name" value="POLYPRENOL REDUCTASE"/>
    <property type="match status" value="1"/>
</dbReference>
<comment type="pathway">
    <text evidence="1">Protein modification; protein glycosylation.</text>
</comment>
<dbReference type="GO" id="GO:0102389">
    <property type="term" value="F:polyprenol reductase activity"/>
    <property type="evidence" value="ECO:0007669"/>
    <property type="project" value="UniProtKB-UniRule"/>
</dbReference>
<keyword evidence="1" id="KW-0521">NADP</keyword>
<protein>
    <recommendedName>
        <fullName evidence="1">Polyprenal reductase</fullName>
        <ecNumber evidence="1">1.3.1.94</ecNumber>
    </recommendedName>
</protein>
<comment type="catalytic activity">
    <reaction evidence="1">
        <text>a di-trans,poly-cis-dolichal + NADP(+) = a di-trans,poly-cis-polyprenal + NADPH + H(+)</text>
        <dbReference type="Rhea" id="RHEA:80727"/>
        <dbReference type="Rhea" id="RHEA-COMP:19536"/>
        <dbReference type="Rhea" id="RHEA-COMP:19537"/>
        <dbReference type="ChEBI" id="CHEBI:15378"/>
        <dbReference type="ChEBI" id="CHEBI:57783"/>
        <dbReference type="ChEBI" id="CHEBI:58349"/>
        <dbReference type="ChEBI" id="CHEBI:231623"/>
        <dbReference type="ChEBI" id="CHEBI:231637"/>
        <dbReference type="EC" id="1.3.1.94"/>
    </reaction>
    <physiologicalReaction direction="right-to-left" evidence="1">
        <dbReference type="Rhea" id="RHEA:80729"/>
    </physiologicalReaction>
</comment>
<sequence length="215" mass="24499">MGLAINVLEKFLPPFMRRILFYGKISGNERKKSDFMSFLFVPKSWFRHFYIFASVWCSLVVLMAIQGLSTGTVPTCFIDFLNLICGKYRTVQIFSKKATMNLIQYLNCYVYYFGVVVLLICRGEGFVTGTSLTHLSIDGFSWRLVICCALFVFASYHQFNSHRILVNLRRDKQGRVATEGHFVPSDSSSSTKRMPHECEMNNAALSKERGSDGGM</sequence>
<feature type="transmembrane region" description="Helical" evidence="1">
    <location>
        <begin position="140"/>
        <end position="159"/>
    </location>
</feature>
<keyword evidence="1" id="KW-0812">Transmembrane</keyword>
<keyword evidence="3" id="KW-1185">Reference proteome</keyword>
<keyword evidence="1" id="KW-0256">Endoplasmic reticulum</keyword>
<dbReference type="GO" id="GO:0006488">
    <property type="term" value="P:dolichol-linked oligosaccharide biosynthetic process"/>
    <property type="evidence" value="ECO:0007669"/>
    <property type="project" value="UniProtKB-UniRule"/>
</dbReference>
<dbReference type="AlphaFoldDB" id="A0A1B0GJR6"/>
<accession>A0A1B0GJR6</accession>
<proteinExistence type="inferred from homology"/>
<dbReference type="VEuPathDB" id="VectorBase:LLOJ006707"/>
<dbReference type="UniPathway" id="UPA00378"/>
<dbReference type="PANTHER" id="PTHR14624">
    <property type="entry name" value="DFG10 PROTEIN"/>
    <property type="match status" value="1"/>
</dbReference>
<dbReference type="GO" id="GO:0016095">
    <property type="term" value="P:polyprenol catabolic process"/>
    <property type="evidence" value="ECO:0007669"/>
    <property type="project" value="UniProtKB-UniRule"/>
</dbReference>
<evidence type="ECO:0000313" key="2">
    <source>
        <dbReference type="EnsemblMetazoa" id="LLOJ006707-PA"/>
    </source>
</evidence>
<dbReference type="InterPro" id="IPR039698">
    <property type="entry name" value="Dfg10/SRD5A3"/>
</dbReference>
<dbReference type="VEuPathDB" id="VectorBase:LLONM1_005110"/>
<evidence type="ECO:0000313" key="3">
    <source>
        <dbReference type="Proteomes" id="UP000092461"/>
    </source>
</evidence>
<keyword evidence="1" id="KW-0560">Oxidoreductase</keyword>
<dbReference type="EMBL" id="AJWK01022149">
    <property type="status" value="NOT_ANNOTATED_CDS"/>
    <property type="molecule type" value="Genomic_DNA"/>
</dbReference>
<keyword evidence="1" id="KW-1133">Transmembrane helix</keyword>
<dbReference type="EMBL" id="AJWK01022147">
    <property type="status" value="NOT_ANNOTATED_CDS"/>
    <property type="molecule type" value="Genomic_DNA"/>
</dbReference>
<feature type="transmembrane region" description="Helical" evidence="1">
    <location>
        <begin position="45"/>
        <end position="65"/>
    </location>
</feature>
<dbReference type="EMBL" id="AJWK01022148">
    <property type="status" value="NOT_ANNOTATED_CDS"/>
    <property type="molecule type" value="Genomic_DNA"/>
</dbReference>
<evidence type="ECO:0000256" key="1">
    <source>
        <dbReference type="RuleBase" id="RU367081"/>
    </source>
</evidence>
<comment type="function">
    <text evidence="1">Plays a key role in early steps of protein N-linked glycosylation by being involved in the conversion of polyprenol into dolichol. Acts as a polyprenal reductase that mediates the reduction of polyprenal into dolichal in a NADP-dependent mechanism. Dolichols are required for the synthesis of dolichol-linked monosaccharides and the oligosaccharide precursor used for N-glycosylation.</text>
</comment>
<name>A0A1B0GJR6_LUTLO</name>
<comment type="subcellular location">
    <subcellularLocation>
        <location evidence="1">Endoplasmic reticulum membrane</location>
    </subcellularLocation>
</comment>
<dbReference type="GO" id="GO:0160198">
    <property type="term" value="F:polyprenal reductase activity"/>
    <property type="evidence" value="ECO:0007669"/>
    <property type="project" value="UniProtKB-EC"/>
</dbReference>
<dbReference type="EC" id="1.3.1.94" evidence="1"/>
<dbReference type="EnsemblMetazoa" id="LLOJ006707-RA">
    <property type="protein sequence ID" value="LLOJ006707-PA"/>
    <property type="gene ID" value="LLOJ006707"/>
</dbReference>
<dbReference type="Proteomes" id="UP000092461">
    <property type="component" value="Unassembled WGS sequence"/>
</dbReference>
<feature type="transmembrane region" description="Helical" evidence="1">
    <location>
        <begin position="102"/>
        <end position="120"/>
    </location>
</feature>
<keyword evidence="1" id="KW-0472">Membrane</keyword>
<comment type="similarity">
    <text evidence="1">Belongs to the steroid 5-alpha reductase family. Polyprenal reductase subfamily.</text>
</comment>
<comment type="caution">
    <text evidence="1">Lacks conserved residue(s) required for the propagation of feature annotation.</text>
</comment>
<dbReference type="GO" id="GO:0003865">
    <property type="term" value="F:3-oxo-5-alpha-steroid 4-dehydrogenase activity"/>
    <property type="evidence" value="ECO:0007669"/>
    <property type="project" value="TreeGrafter"/>
</dbReference>
<organism evidence="2 3">
    <name type="scientific">Lutzomyia longipalpis</name>
    <name type="common">Sand fly</name>
    <dbReference type="NCBI Taxonomy" id="7200"/>
    <lineage>
        <taxon>Eukaryota</taxon>
        <taxon>Metazoa</taxon>
        <taxon>Ecdysozoa</taxon>
        <taxon>Arthropoda</taxon>
        <taxon>Hexapoda</taxon>
        <taxon>Insecta</taxon>
        <taxon>Pterygota</taxon>
        <taxon>Neoptera</taxon>
        <taxon>Endopterygota</taxon>
        <taxon>Diptera</taxon>
        <taxon>Nematocera</taxon>
        <taxon>Psychodoidea</taxon>
        <taxon>Psychodidae</taxon>
        <taxon>Lutzomyia</taxon>
        <taxon>Lutzomyia</taxon>
    </lineage>
</organism>
<reference evidence="2" key="1">
    <citation type="submission" date="2020-05" db="UniProtKB">
        <authorList>
            <consortium name="EnsemblMetazoa"/>
        </authorList>
    </citation>
    <scope>IDENTIFICATION</scope>
    <source>
        <strain evidence="2">Jacobina</strain>
    </source>
</reference>